<feature type="compositionally biased region" description="Basic and acidic residues" evidence="1">
    <location>
        <begin position="1"/>
        <end position="13"/>
    </location>
</feature>
<reference evidence="2" key="1">
    <citation type="submission" date="2021-01" db="EMBL/GenBank/DDBJ databases">
        <authorList>
            <person name="Corre E."/>
            <person name="Pelletier E."/>
            <person name="Niang G."/>
            <person name="Scheremetjew M."/>
            <person name="Finn R."/>
            <person name="Kale V."/>
            <person name="Holt S."/>
            <person name="Cochrane G."/>
            <person name="Meng A."/>
            <person name="Brown T."/>
            <person name="Cohen L."/>
        </authorList>
    </citation>
    <scope>NUCLEOTIDE SEQUENCE</scope>
    <source>
        <strain evidence="2">CCMP2058</strain>
    </source>
</reference>
<protein>
    <submittedName>
        <fullName evidence="2">Uncharacterized protein</fullName>
    </submittedName>
</protein>
<gene>
    <name evidence="2" type="ORF">LAMO00422_LOCUS22381</name>
</gene>
<dbReference type="AlphaFoldDB" id="A0A7S0H960"/>
<accession>A0A7S0H960</accession>
<dbReference type="EMBL" id="HBEM01032767">
    <property type="protein sequence ID" value="CAD8463419.1"/>
    <property type="molecule type" value="Transcribed_RNA"/>
</dbReference>
<organism evidence="2">
    <name type="scientific">Amorphochlora amoebiformis</name>
    <dbReference type="NCBI Taxonomy" id="1561963"/>
    <lineage>
        <taxon>Eukaryota</taxon>
        <taxon>Sar</taxon>
        <taxon>Rhizaria</taxon>
        <taxon>Cercozoa</taxon>
        <taxon>Chlorarachniophyceae</taxon>
        <taxon>Amorphochlora</taxon>
    </lineage>
</organism>
<feature type="compositionally biased region" description="Polar residues" evidence="1">
    <location>
        <begin position="59"/>
        <end position="74"/>
    </location>
</feature>
<feature type="region of interest" description="Disordered" evidence="1">
    <location>
        <begin position="1"/>
        <end position="21"/>
    </location>
</feature>
<name>A0A7S0H960_9EUKA</name>
<proteinExistence type="predicted"/>
<evidence type="ECO:0000313" key="2">
    <source>
        <dbReference type="EMBL" id="CAD8463419.1"/>
    </source>
</evidence>
<feature type="region of interest" description="Disordered" evidence="1">
    <location>
        <begin position="59"/>
        <end position="105"/>
    </location>
</feature>
<evidence type="ECO:0000256" key="1">
    <source>
        <dbReference type="SAM" id="MobiDB-lite"/>
    </source>
</evidence>
<sequence>MSSQGDKKTELKKKTPYPPYNQPPQIAYGWFCPHPPPYGPYFWPCLPPGYALVPINKAQSATAPSNSLPTSSQPKDVPRPKTTHPHAVPQSISAVGPPTSAHPLPIQEIPQVNAQVLWSSQYLSQATAAMKRQHPPMTEDMRRNVKRKLGDPSRAIGVVPVASSVGPNPTSLPSPSGAPGPTVGMQ</sequence>
<feature type="region of interest" description="Disordered" evidence="1">
    <location>
        <begin position="159"/>
        <end position="186"/>
    </location>
</feature>